<evidence type="ECO:0000256" key="6">
    <source>
        <dbReference type="ARBA" id="ARBA00022728"/>
    </source>
</evidence>
<protein>
    <recommendedName>
        <fullName evidence="3">Cysteine-rich PDZ-binding protein</fullName>
    </recommendedName>
    <alternativeName>
        <fullName evidence="8">Cysteine-rich interactor of PDZ three</fullName>
    </alternativeName>
</protein>
<dbReference type="OrthoDB" id="147332at2759"/>
<dbReference type="GO" id="GO:0031122">
    <property type="term" value="P:cytoplasmic microtubule organization"/>
    <property type="evidence" value="ECO:0007669"/>
    <property type="project" value="TreeGrafter"/>
</dbReference>
<keyword evidence="6" id="KW-0747">Spliceosome</keyword>
<evidence type="ECO:0000256" key="8">
    <source>
        <dbReference type="ARBA" id="ARBA00032518"/>
    </source>
</evidence>
<evidence type="ECO:0000313" key="10">
    <source>
        <dbReference type="Proteomes" id="UP000324800"/>
    </source>
</evidence>
<keyword evidence="4" id="KW-0963">Cytoplasm</keyword>
<comment type="subcellular location">
    <subcellularLocation>
        <location evidence="1">Cytoplasm</location>
    </subcellularLocation>
</comment>
<name>A0A5J4WJF2_9EUKA</name>
<dbReference type="GO" id="GO:0006397">
    <property type="term" value="P:mRNA processing"/>
    <property type="evidence" value="ECO:0007669"/>
    <property type="project" value="UniProtKB-KW"/>
</dbReference>
<dbReference type="AlphaFoldDB" id="A0A5J4WJF2"/>
<evidence type="ECO:0000256" key="2">
    <source>
        <dbReference type="ARBA" id="ARBA00009021"/>
    </source>
</evidence>
<dbReference type="PANTHER" id="PTHR11805:SF1">
    <property type="entry name" value="CYSTEINE-RICH PDZ-BINDING PROTEIN"/>
    <property type="match status" value="1"/>
</dbReference>
<accession>A0A5J4WJF2</accession>
<gene>
    <name evidence="9" type="ORF">EZS28_009983</name>
</gene>
<keyword evidence="7" id="KW-0508">mRNA splicing</keyword>
<evidence type="ECO:0000256" key="7">
    <source>
        <dbReference type="ARBA" id="ARBA00023187"/>
    </source>
</evidence>
<dbReference type="GO" id="GO:0008380">
    <property type="term" value="P:RNA splicing"/>
    <property type="evidence" value="ECO:0007669"/>
    <property type="project" value="UniProtKB-KW"/>
</dbReference>
<evidence type="ECO:0000313" key="9">
    <source>
        <dbReference type="EMBL" id="KAA6394489.1"/>
    </source>
</evidence>
<dbReference type="GO" id="GO:0005737">
    <property type="term" value="C:cytoplasm"/>
    <property type="evidence" value="ECO:0007669"/>
    <property type="project" value="UniProtKB-SubCell"/>
</dbReference>
<dbReference type="InterPro" id="IPR019367">
    <property type="entry name" value="PDZ-binding_CRIPT"/>
</dbReference>
<evidence type="ECO:0000256" key="4">
    <source>
        <dbReference type="ARBA" id="ARBA00022490"/>
    </source>
</evidence>
<comment type="caution">
    <text evidence="9">The sequence shown here is derived from an EMBL/GenBank/DDBJ whole genome shotgun (WGS) entry which is preliminary data.</text>
</comment>
<organism evidence="9 10">
    <name type="scientific">Streblomastix strix</name>
    <dbReference type="NCBI Taxonomy" id="222440"/>
    <lineage>
        <taxon>Eukaryota</taxon>
        <taxon>Metamonada</taxon>
        <taxon>Preaxostyla</taxon>
        <taxon>Oxymonadida</taxon>
        <taxon>Streblomastigidae</taxon>
        <taxon>Streblomastix</taxon>
    </lineage>
</organism>
<evidence type="ECO:0000256" key="3">
    <source>
        <dbReference type="ARBA" id="ARBA00018615"/>
    </source>
</evidence>
<proteinExistence type="inferred from homology"/>
<dbReference type="GO" id="GO:0005681">
    <property type="term" value="C:spliceosomal complex"/>
    <property type="evidence" value="ECO:0007669"/>
    <property type="project" value="UniProtKB-KW"/>
</dbReference>
<dbReference type="EMBL" id="SNRW01001932">
    <property type="protein sequence ID" value="KAA6394489.1"/>
    <property type="molecule type" value="Genomic_DNA"/>
</dbReference>
<dbReference type="GO" id="GO:0008017">
    <property type="term" value="F:microtubule binding"/>
    <property type="evidence" value="ECO:0007669"/>
    <property type="project" value="TreeGrafter"/>
</dbReference>
<dbReference type="Pfam" id="PF10235">
    <property type="entry name" value="Cript"/>
    <property type="match status" value="1"/>
</dbReference>
<keyword evidence="5" id="KW-0507">mRNA processing</keyword>
<dbReference type="Proteomes" id="UP000324800">
    <property type="component" value="Unassembled WGS sequence"/>
</dbReference>
<comment type="similarity">
    <text evidence="2">Belongs to the CRIPT family.</text>
</comment>
<sequence length="93" mass="10478">MVCEQCEKKVQKLSTGELWKEGSRNVIGRGRNIGGDARFTRRFTPFSKKCIICKAQLSQDAKYCARCAHSKGVCAICGKLMEDRSLKGSRYKQ</sequence>
<evidence type="ECO:0000256" key="1">
    <source>
        <dbReference type="ARBA" id="ARBA00004496"/>
    </source>
</evidence>
<dbReference type="PANTHER" id="PTHR11805">
    <property type="entry name" value="CYSTEINE-RICH PDZ-BINDING PROTEIN"/>
    <property type="match status" value="1"/>
</dbReference>
<reference evidence="9 10" key="1">
    <citation type="submission" date="2019-03" db="EMBL/GenBank/DDBJ databases">
        <title>Single cell metagenomics reveals metabolic interactions within the superorganism composed of flagellate Streblomastix strix and complex community of Bacteroidetes bacteria on its surface.</title>
        <authorList>
            <person name="Treitli S.C."/>
            <person name="Kolisko M."/>
            <person name="Husnik F."/>
            <person name="Keeling P."/>
            <person name="Hampl V."/>
        </authorList>
    </citation>
    <scope>NUCLEOTIDE SEQUENCE [LARGE SCALE GENOMIC DNA]</scope>
    <source>
        <strain evidence="9">ST1C</strain>
    </source>
</reference>
<evidence type="ECO:0000256" key="5">
    <source>
        <dbReference type="ARBA" id="ARBA00022664"/>
    </source>
</evidence>